<dbReference type="FunFam" id="3.40.50.10490:FF:000001">
    <property type="entry name" value="Glutamine--fructose-6-phosphate aminotransferase [isomerizing]"/>
    <property type="match status" value="1"/>
</dbReference>
<comment type="catalytic activity">
    <reaction evidence="1 10">
        <text>D-fructose 6-phosphate + L-glutamine = D-glucosamine 6-phosphate + L-glutamate</text>
        <dbReference type="Rhea" id="RHEA:13237"/>
        <dbReference type="ChEBI" id="CHEBI:29985"/>
        <dbReference type="ChEBI" id="CHEBI:58359"/>
        <dbReference type="ChEBI" id="CHEBI:58725"/>
        <dbReference type="ChEBI" id="CHEBI:61527"/>
        <dbReference type="EC" id="2.6.1.16"/>
    </reaction>
</comment>
<dbReference type="GO" id="GO:0005829">
    <property type="term" value="C:cytosol"/>
    <property type="evidence" value="ECO:0007669"/>
    <property type="project" value="TreeGrafter"/>
</dbReference>
<dbReference type="HAMAP" id="MF_00164">
    <property type="entry name" value="GlmS"/>
    <property type="match status" value="1"/>
</dbReference>
<dbReference type="InterPro" id="IPR035490">
    <property type="entry name" value="GlmS/FrlB_SIS"/>
</dbReference>
<evidence type="ECO:0000256" key="5">
    <source>
        <dbReference type="ARBA" id="ARBA00022490"/>
    </source>
</evidence>
<keyword evidence="8" id="KW-0677">Repeat</keyword>
<comment type="function">
    <text evidence="10">Catalyzes the first step in hexosamine metabolism, converting fructose-6P into glucosamine-6P using glutamine as a nitrogen source.</text>
</comment>
<dbReference type="AlphaFoldDB" id="A0A1F6ESH0"/>
<dbReference type="Pfam" id="PF13522">
    <property type="entry name" value="GATase_6"/>
    <property type="match status" value="1"/>
</dbReference>
<dbReference type="EMBL" id="MFMD01000010">
    <property type="protein sequence ID" value="OGG76549.1"/>
    <property type="molecule type" value="Genomic_DNA"/>
</dbReference>
<evidence type="ECO:0000259" key="11">
    <source>
        <dbReference type="PROSITE" id="PS51278"/>
    </source>
</evidence>
<dbReference type="SUPFAM" id="SSF56235">
    <property type="entry name" value="N-terminal nucleophile aminohydrolases (Ntn hydrolases)"/>
    <property type="match status" value="1"/>
</dbReference>
<dbReference type="FunFam" id="3.40.50.10490:FF:000002">
    <property type="entry name" value="Glutamine--fructose-6-phosphate aminotransferase [isomerizing]"/>
    <property type="match status" value="1"/>
</dbReference>
<dbReference type="GO" id="GO:0046349">
    <property type="term" value="P:amino sugar biosynthetic process"/>
    <property type="evidence" value="ECO:0007669"/>
    <property type="project" value="UniProtKB-ARBA"/>
</dbReference>
<comment type="subunit">
    <text evidence="10">Homodimer.</text>
</comment>
<dbReference type="Proteomes" id="UP000176714">
    <property type="component" value="Unassembled WGS sequence"/>
</dbReference>
<dbReference type="InterPro" id="IPR001347">
    <property type="entry name" value="SIS_dom"/>
</dbReference>
<dbReference type="PROSITE" id="PS51278">
    <property type="entry name" value="GATASE_TYPE_2"/>
    <property type="match status" value="1"/>
</dbReference>
<keyword evidence="6 10" id="KW-0032">Aminotransferase</keyword>
<dbReference type="PANTHER" id="PTHR10937:SF0">
    <property type="entry name" value="GLUTAMINE--FRUCTOSE-6-PHOSPHATE TRANSAMINASE (ISOMERIZING)"/>
    <property type="match status" value="1"/>
</dbReference>
<proteinExistence type="inferred from homology"/>
<dbReference type="InterPro" id="IPR046348">
    <property type="entry name" value="SIS_dom_sf"/>
</dbReference>
<gene>
    <name evidence="10" type="primary">glmS</name>
    <name evidence="13" type="ORF">A2950_02200</name>
</gene>
<dbReference type="EC" id="2.6.1.16" evidence="3 10"/>
<dbReference type="NCBIfam" id="TIGR01135">
    <property type="entry name" value="glmS"/>
    <property type="match status" value="1"/>
</dbReference>
<feature type="active site" description="Nucleophile; for GATase activity" evidence="10">
    <location>
        <position position="2"/>
    </location>
</feature>
<feature type="domain" description="SIS" evidence="12">
    <location>
        <begin position="456"/>
        <end position="597"/>
    </location>
</feature>
<evidence type="ECO:0000256" key="3">
    <source>
        <dbReference type="ARBA" id="ARBA00012916"/>
    </source>
</evidence>
<dbReference type="GO" id="GO:0097367">
    <property type="term" value="F:carbohydrate derivative binding"/>
    <property type="evidence" value="ECO:0007669"/>
    <property type="project" value="InterPro"/>
</dbReference>
<evidence type="ECO:0000256" key="8">
    <source>
        <dbReference type="ARBA" id="ARBA00022737"/>
    </source>
</evidence>
<keyword evidence="5 10" id="KW-0963">Cytoplasm</keyword>
<dbReference type="GO" id="GO:0006047">
    <property type="term" value="P:UDP-N-acetylglucosamine metabolic process"/>
    <property type="evidence" value="ECO:0007669"/>
    <property type="project" value="TreeGrafter"/>
</dbReference>
<feature type="domain" description="Glutamine amidotransferase type-2" evidence="11">
    <location>
        <begin position="2"/>
        <end position="215"/>
    </location>
</feature>
<dbReference type="GO" id="GO:0005975">
    <property type="term" value="P:carbohydrate metabolic process"/>
    <property type="evidence" value="ECO:0007669"/>
    <property type="project" value="UniProtKB-UniRule"/>
</dbReference>
<dbReference type="GO" id="GO:0004360">
    <property type="term" value="F:glutamine-fructose-6-phosphate transaminase (isomerizing) activity"/>
    <property type="evidence" value="ECO:0007669"/>
    <property type="project" value="UniProtKB-UniRule"/>
</dbReference>
<protein>
    <recommendedName>
        <fullName evidence="4 10">Glutamine--fructose-6-phosphate aminotransferase [isomerizing]</fullName>
        <ecNumber evidence="3 10">2.6.1.16</ecNumber>
    </recommendedName>
    <alternativeName>
        <fullName evidence="10">D-fructose-6-phosphate amidotransferase</fullName>
    </alternativeName>
    <alternativeName>
        <fullName evidence="10">GFAT</fullName>
    </alternativeName>
    <alternativeName>
        <fullName evidence="10">Glucosamine-6-phosphate synthase</fullName>
    </alternativeName>
    <alternativeName>
        <fullName evidence="10">Hexosephosphate aminotransferase</fullName>
    </alternativeName>
    <alternativeName>
        <fullName evidence="10">L-glutamine--D-fructose-6-phosphate amidotransferase</fullName>
    </alternativeName>
</protein>
<dbReference type="PANTHER" id="PTHR10937">
    <property type="entry name" value="GLUCOSAMINE--FRUCTOSE-6-PHOSPHATE AMINOTRANSFERASE, ISOMERIZING"/>
    <property type="match status" value="1"/>
</dbReference>
<dbReference type="InterPro" id="IPR029055">
    <property type="entry name" value="Ntn_hydrolases_N"/>
</dbReference>
<feature type="initiator methionine" description="Removed" evidence="10">
    <location>
        <position position="1"/>
    </location>
</feature>
<dbReference type="InterPro" id="IPR035466">
    <property type="entry name" value="GlmS/AgaS_SIS"/>
</dbReference>
<evidence type="ECO:0000256" key="6">
    <source>
        <dbReference type="ARBA" id="ARBA00022576"/>
    </source>
</evidence>
<dbReference type="CDD" id="cd05009">
    <property type="entry name" value="SIS_GlmS_GlmD_2"/>
    <property type="match status" value="1"/>
</dbReference>
<dbReference type="InterPro" id="IPR047084">
    <property type="entry name" value="GFAT_N"/>
</dbReference>
<name>A0A1F6ESH0_9BACT</name>
<dbReference type="InterPro" id="IPR017932">
    <property type="entry name" value="GATase_2_dom"/>
</dbReference>
<evidence type="ECO:0000313" key="13">
    <source>
        <dbReference type="EMBL" id="OGG76549.1"/>
    </source>
</evidence>
<evidence type="ECO:0000256" key="2">
    <source>
        <dbReference type="ARBA" id="ARBA00004496"/>
    </source>
</evidence>
<dbReference type="PROSITE" id="PS51464">
    <property type="entry name" value="SIS"/>
    <property type="match status" value="2"/>
</dbReference>
<evidence type="ECO:0000256" key="10">
    <source>
        <dbReference type="HAMAP-Rule" id="MF_00164"/>
    </source>
</evidence>
<accession>A0A1F6ESH0</accession>
<dbReference type="STRING" id="1798516.A2950_02200"/>
<evidence type="ECO:0000313" key="14">
    <source>
        <dbReference type="Proteomes" id="UP000176714"/>
    </source>
</evidence>
<dbReference type="CDD" id="cd00714">
    <property type="entry name" value="GFAT"/>
    <property type="match status" value="1"/>
</dbReference>
<keyword evidence="9" id="KW-0315">Glutamine amidotransferase</keyword>
<sequence>MCGIVGYIGRKDAVPFLIDGLKALEYRGYDSAGIYVTGSGAVKRAGKVAVLASSLPDTFSGNAGIAHTRWATHGPPTERNAHPHTDASQSVWIVHNGIIENHAELRDMLIQEGIPFSSDTDTEVLSQLIGTYHTRGDLLEDAVEKALKKIRGTYGLAVMSNREPSKIVIARLGSPLMFGVGTDEYYIASDATPLLSRTRNVIYLEDGELAILTKEGYVVRDMSRQPIEKTIETLEWSTEAAQKHSFEHFMLKEIMEIPEVIQDTLRGRVATKDGDAVLGGLRDVAKRFKDVRRIIITGCGSAYYAGFVGKHLIEEFAGIPVEIEIASELRYRPFTADPKHTVLLAVSQSGETADTLEAIRLAKKQGMLTLGIVNVVGSTIARETDAGIYNHAGPEIGVASTKAFVSQLVVLILVALFLGRMRTLSTAEGKKLAKALLKLPEQVRTILAGRKAIEKIARKYSNVENVLYIGRKYQCPVAYEGALKLKEISYIHAEGYGAGEMKHGPLALIDESFPTVALAPRDSLYEKMCSNIEEIRARGGKVIAVTTDGNNAIRRIADDVIFVPKTHEALLPILTTIPLQLFAYYVARERGLPIDKPRNLAKSVTVE</sequence>
<feature type="domain" description="SIS" evidence="12">
    <location>
        <begin position="284"/>
        <end position="424"/>
    </location>
</feature>
<dbReference type="CDD" id="cd05008">
    <property type="entry name" value="SIS_GlmS_GlmD_1"/>
    <property type="match status" value="1"/>
</dbReference>
<dbReference type="NCBIfam" id="NF001484">
    <property type="entry name" value="PRK00331.1"/>
    <property type="match status" value="1"/>
</dbReference>
<reference evidence="13 14" key="1">
    <citation type="journal article" date="2016" name="Nat. Commun.">
        <title>Thousands of microbial genomes shed light on interconnected biogeochemical processes in an aquifer system.</title>
        <authorList>
            <person name="Anantharaman K."/>
            <person name="Brown C.T."/>
            <person name="Hug L.A."/>
            <person name="Sharon I."/>
            <person name="Castelle C.J."/>
            <person name="Probst A.J."/>
            <person name="Thomas B.C."/>
            <person name="Singh A."/>
            <person name="Wilkins M.J."/>
            <person name="Karaoz U."/>
            <person name="Brodie E.L."/>
            <person name="Williams K.H."/>
            <person name="Hubbard S.S."/>
            <person name="Banfield J.F."/>
        </authorList>
    </citation>
    <scope>NUCLEOTIDE SEQUENCE [LARGE SCALE GENOMIC DNA]</scope>
</reference>
<dbReference type="GO" id="GO:0006487">
    <property type="term" value="P:protein N-linked glycosylation"/>
    <property type="evidence" value="ECO:0007669"/>
    <property type="project" value="TreeGrafter"/>
</dbReference>
<feature type="active site" description="For Fru-6P isomerization activity" evidence="10">
    <location>
        <position position="602"/>
    </location>
</feature>
<evidence type="ECO:0000256" key="1">
    <source>
        <dbReference type="ARBA" id="ARBA00001031"/>
    </source>
</evidence>
<dbReference type="SUPFAM" id="SSF53697">
    <property type="entry name" value="SIS domain"/>
    <property type="match status" value="1"/>
</dbReference>
<dbReference type="GO" id="GO:0006002">
    <property type="term" value="P:fructose 6-phosphate metabolic process"/>
    <property type="evidence" value="ECO:0007669"/>
    <property type="project" value="TreeGrafter"/>
</dbReference>
<comment type="caution">
    <text evidence="13">The sequence shown here is derived from an EMBL/GenBank/DDBJ whole genome shotgun (WGS) entry which is preliminary data.</text>
</comment>
<dbReference type="InterPro" id="IPR005855">
    <property type="entry name" value="GFAT"/>
</dbReference>
<evidence type="ECO:0000256" key="7">
    <source>
        <dbReference type="ARBA" id="ARBA00022679"/>
    </source>
</evidence>
<dbReference type="Gene3D" id="3.60.20.10">
    <property type="entry name" value="Glutamine Phosphoribosylpyrophosphate, subunit 1, domain 1"/>
    <property type="match status" value="1"/>
</dbReference>
<keyword evidence="7 10" id="KW-0808">Transferase</keyword>
<evidence type="ECO:0000259" key="12">
    <source>
        <dbReference type="PROSITE" id="PS51464"/>
    </source>
</evidence>
<dbReference type="Pfam" id="PF01380">
    <property type="entry name" value="SIS"/>
    <property type="match status" value="2"/>
</dbReference>
<organism evidence="13 14">
    <name type="scientific">Candidatus Kaiserbacteria bacterium RIFCSPLOWO2_01_FULL_55_19</name>
    <dbReference type="NCBI Taxonomy" id="1798516"/>
    <lineage>
        <taxon>Bacteria</taxon>
        <taxon>Candidatus Kaiseribacteriota</taxon>
    </lineage>
</organism>
<comment type="subcellular location">
    <subcellularLocation>
        <location evidence="2 10">Cytoplasm</location>
    </subcellularLocation>
</comment>
<evidence type="ECO:0000256" key="4">
    <source>
        <dbReference type="ARBA" id="ARBA00016090"/>
    </source>
</evidence>
<dbReference type="Gene3D" id="3.40.50.10490">
    <property type="entry name" value="Glucose-6-phosphate isomerase like protein, domain 1"/>
    <property type="match status" value="2"/>
</dbReference>
<dbReference type="FunFam" id="3.60.20.10:FF:000006">
    <property type="entry name" value="Glutamine--fructose-6-phosphate aminotransferase [isomerizing]"/>
    <property type="match status" value="1"/>
</dbReference>
<evidence type="ECO:0000256" key="9">
    <source>
        <dbReference type="ARBA" id="ARBA00022962"/>
    </source>
</evidence>